<dbReference type="CDD" id="cd00592">
    <property type="entry name" value="HTH_MerR-like"/>
    <property type="match status" value="1"/>
</dbReference>
<dbReference type="Proteomes" id="UP000501705">
    <property type="component" value="Chromosome"/>
</dbReference>
<protein>
    <submittedName>
        <fullName evidence="3">MerR family DNA-binding transcriptional regulator</fullName>
    </submittedName>
</protein>
<sequence length="242" mass="27141">MLTIGQLAATAGVTVRHYHQIGLLPEPERDASGYRRYRPQAAVDLIRIRTLAAAGVPLARIDALLHAHPAEFDAAITDIDAALRRKIDELVEYRRRIAELASGEKLVLPPDVVAVLDRMRRLGIGEQRVRLERDAWILMRALDPDLLPRRIADKHAGLDDPETVRRYLACDRAADWDPHDPRVDRLIDDLDAQAIEDEHTTGQPGYLKLVTAQIAAAAPAWQRIVEVLSHRAAQRRKAMHSS</sequence>
<dbReference type="InterPro" id="IPR009061">
    <property type="entry name" value="DNA-bd_dom_put_sf"/>
</dbReference>
<feature type="domain" description="HTH merR-type" evidence="2">
    <location>
        <begin position="1"/>
        <end position="67"/>
    </location>
</feature>
<gene>
    <name evidence="3" type="ORF">F5X71_12115</name>
</gene>
<dbReference type="PANTHER" id="PTHR30204">
    <property type="entry name" value="REDOX-CYCLING DRUG-SENSING TRANSCRIPTIONAL ACTIVATOR SOXR"/>
    <property type="match status" value="1"/>
</dbReference>
<dbReference type="GO" id="GO:0003677">
    <property type="term" value="F:DNA binding"/>
    <property type="evidence" value="ECO:0007669"/>
    <property type="project" value="UniProtKB-KW"/>
</dbReference>
<evidence type="ECO:0000256" key="1">
    <source>
        <dbReference type="ARBA" id="ARBA00023125"/>
    </source>
</evidence>
<proteinExistence type="predicted"/>
<dbReference type="InterPro" id="IPR000551">
    <property type="entry name" value="MerR-type_HTH_dom"/>
</dbReference>
<reference evidence="3 4" key="1">
    <citation type="journal article" date="2019" name="ACS Chem. Biol.">
        <title>Identification and Mobilization of a Cryptic Antibiotic Biosynthesis Gene Locus from a Human-Pathogenic Nocardia Isolate.</title>
        <authorList>
            <person name="Herisse M."/>
            <person name="Ishida K."/>
            <person name="Porter J.L."/>
            <person name="Howden B."/>
            <person name="Hertweck C."/>
            <person name="Stinear T.P."/>
            <person name="Pidot S.J."/>
        </authorList>
    </citation>
    <scope>NUCLEOTIDE SEQUENCE [LARGE SCALE GENOMIC DNA]</scope>
    <source>
        <strain evidence="3 4">AUSMDU00024985</strain>
    </source>
</reference>
<dbReference type="Pfam" id="PF00376">
    <property type="entry name" value="MerR"/>
    <property type="match status" value="1"/>
</dbReference>
<name>A0A6G9XPV6_NOCBR</name>
<dbReference type="RefSeq" id="WP_167462033.1">
    <property type="nucleotide sequence ID" value="NZ_CP046171.1"/>
</dbReference>
<dbReference type="SMART" id="SM00422">
    <property type="entry name" value="HTH_MERR"/>
    <property type="match status" value="1"/>
</dbReference>
<dbReference type="SUPFAM" id="SSF46955">
    <property type="entry name" value="Putative DNA-binding domain"/>
    <property type="match status" value="1"/>
</dbReference>
<dbReference type="GO" id="GO:0003700">
    <property type="term" value="F:DNA-binding transcription factor activity"/>
    <property type="evidence" value="ECO:0007669"/>
    <property type="project" value="InterPro"/>
</dbReference>
<evidence type="ECO:0000259" key="2">
    <source>
        <dbReference type="PROSITE" id="PS50937"/>
    </source>
</evidence>
<accession>A0A6G9XPV6</accession>
<organism evidence="3 4">
    <name type="scientific">Nocardia brasiliensis</name>
    <dbReference type="NCBI Taxonomy" id="37326"/>
    <lineage>
        <taxon>Bacteria</taxon>
        <taxon>Bacillati</taxon>
        <taxon>Actinomycetota</taxon>
        <taxon>Actinomycetes</taxon>
        <taxon>Mycobacteriales</taxon>
        <taxon>Nocardiaceae</taxon>
        <taxon>Nocardia</taxon>
    </lineage>
</organism>
<evidence type="ECO:0000313" key="4">
    <source>
        <dbReference type="Proteomes" id="UP000501705"/>
    </source>
</evidence>
<dbReference type="PROSITE" id="PS50937">
    <property type="entry name" value="HTH_MERR_2"/>
    <property type="match status" value="1"/>
</dbReference>
<dbReference type="InterPro" id="IPR047057">
    <property type="entry name" value="MerR_fam"/>
</dbReference>
<dbReference type="EMBL" id="CP046171">
    <property type="protein sequence ID" value="QIS02957.1"/>
    <property type="molecule type" value="Genomic_DNA"/>
</dbReference>
<evidence type="ECO:0000313" key="3">
    <source>
        <dbReference type="EMBL" id="QIS02957.1"/>
    </source>
</evidence>
<dbReference type="AlphaFoldDB" id="A0A6G9XPV6"/>
<keyword evidence="1 3" id="KW-0238">DNA-binding</keyword>
<dbReference type="PANTHER" id="PTHR30204:SF93">
    <property type="entry name" value="HTH MERR-TYPE DOMAIN-CONTAINING PROTEIN"/>
    <property type="match status" value="1"/>
</dbReference>
<dbReference type="Gene3D" id="1.10.1660.10">
    <property type="match status" value="1"/>
</dbReference>